<feature type="signal peptide" evidence="3">
    <location>
        <begin position="1"/>
        <end position="28"/>
    </location>
</feature>
<evidence type="ECO:0008006" key="6">
    <source>
        <dbReference type="Google" id="ProtNLM"/>
    </source>
</evidence>
<evidence type="ECO:0000256" key="3">
    <source>
        <dbReference type="SAM" id="SignalP"/>
    </source>
</evidence>
<evidence type="ECO:0000313" key="4">
    <source>
        <dbReference type="EnsemblMetazoa" id="AMIN003193-PA"/>
    </source>
</evidence>
<reference evidence="5" key="1">
    <citation type="submission" date="2013-03" db="EMBL/GenBank/DDBJ databases">
        <title>The Genome Sequence of Anopheles minimus MINIMUS1.</title>
        <authorList>
            <consortium name="The Broad Institute Genomics Platform"/>
            <person name="Neafsey D.E."/>
            <person name="Walton C."/>
            <person name="Walker B."/>
            <person name="Young S.K."/>
            <person name="Zeng Q."/>
            <person name="Gargeya S."/>
            <person name="Fitzgerald M."/>
            <person name="Haas B."/>
            <person name="Abouelleil A."/>
            <person name="Allen A.W."/>
            <person name="Alvarado L."/>
            <person name="Arachchi H.M."/>
            <person name="Berlin A.M."/>
            <person name="Chapman S.B."/>
            <person name="Gainer-Dewar J."/>
            <person name="Goldberg J."/>
            <person name="Griggs A."/>
            <person name="Gujja S."/>
            <person name="Hansen M."/>
            <person name="Howarth C."/>
            <person name="Imamovic A."/>
            <person name="Ireland A."/>
            <person name="Larimer J."/>
            <person name="McCowan C."/>
            <person name="Murphy C."/>
            <person name="Pearson M."/>
            <person name="Poon T.W."/>
            <person name="Priest M."/>
            <person name="Roberts A."/>
            <person name="Saif S."/>
            <person name="Shea T."/>
            <person name="Sisk P."/>
            <person name="Sykes S."/>
            <person name="Wortman J."/>
            <person name="Nusbaum C."/>
            <person name="Birren B."/>
        </authorList>
    </citation>
    <scope>NUCLEOTIDE SEQUENCE [LARGE SCALE GENOMIC DNA]</scope>
    <source>
        <strain evidence="5">MINIMUS1</strain>
    </source>
</reference>
<sequence length="225" mass="25996">MESSASGCSVKCLLLAALVVSSYIFIEATPTENVNVNSSNTLNKTDKLPITIYYEALCSDSMVFITRQLYPSWQRHEKEMQLRLVPFGKAWVEEQPNEPPKFHCQHGPQECQLNILHGCILKKLPPKKAFTVVACLMKNFRTNFDQCMEGNETYKNTIVNCSQGQKGVSLFKKFANETDNVYRPLPFVPTIVDDQPYDFYEQDDWLQHFERKFVERYEAKFGVKL</sequence>
<name>A0A182VYN8_9DIPT</name>
<feature type="chain" id="PRO_5008140566" description="Gamma-interferon-inducible lysosomal thiol reductase" evidence="3">
    <location>
        <begin position="29"/>
        <end position="225"/>
    </location>
</feature>
<keyword evidence="5" id="KW-1185">Reference proteome</keyword>
<dbReference type="Proteomes" id="UP000075920">
    <property type="component" value="Unassembled WGS sequence"/>
</dbReference>
<evidence type="ECO:0000256" key="1">
    <source>
        <dbReference type="ARBA" id="ARBA00005679"/>
    </source>
</evidence>
<comment type="similarity">
    <text evidence="1">Belongs to the GILT family.</text>
</comment>
<dbReference type="InterPro" id="IPR004911">
    <property type="entry name" value="Interferon-induced_GILT"/>
</dbReference>
<dbReference type="Pfam" id="PF03227">
    <property type="entry name" value="GILT"/>
    <property type="match status" value="1"/>
</dbReference>
<evidence type="ECO:0000256" key="2">
    <source>
        <dbReference type="ARBA" id="ARBA00023180"/>
    </source>
</evidence>
<evidence type="ECO:0000313" key="5">
    <source>
        <dbReference type="Proteomes" id="UP000075920"/>
    </source>
</evidence>
<dbReference type="GO" id="GO:0016671">
    <property type="term" value="F:oxidoreductase activity, acting on a sulfur group of donors, disulfide as acceptor"/>
    <property type="evidence" value="ECO:0007669"/>
    <property type="project" value="InterPro"/>
</dbReference>
<reference evidence="4" key="2">
    <citation type="submission" date="2020-05" db="UniProtKB">
        <authorList>
            <consortium name="EnsemblMetazoa"/>
        </authorList>
    </citation>
    <scope>IDENTIFICATION</scope>
    <source>
        <strain evidence="4">MINIMUS1</strain>
    </source>
</reference>
<dbReference type="VEuPathDB" id="VectorBase:AMIN003193"/>
<dbReference type="PANTHER" id="PTHR13234">
    <property type="entry name" value="GAMMA-INTERFERON INDUCIBLE LYSOSOMAL THIOL REDUCTASE GILT"/>
    <property type="match status" value="1"/>
</dbReference>
<organism evidence="4 5">
    <name type="scientific">Anopheles minimus</name>
    <dbReference type="NCBI Taxonomy" id="112268"/>
    <lineage>
        <taxon>Eukaryota</taxon>
        <taxon>Metazoa</taxon>
        <taxon>Ecdysozoa</taxon>
        <taxon>Arthropoda</taxon>
        <taxon>Hexapoda</taxon>
        <taxon>Insecta</taxon>
        <taxon>Pterygota</taxon>
        <taxon>Neoptera</taxon>
        <taxon>Endopterygota</taxon>
        <taxon>Diptera</taxon>
        <taxon>Nematocera</taxon>
        <taxon>Culicoidea</taxon>
        <taxon>Culicidae</taxon>
        <taxon>Anophelinae</taxon>
        <taxon>Anopheles</taxon>
    </lineage>
</organism>
<dbReference type="EnsemblMetazoa" id="AMIN003193-RA">
    <property type="protein sequence ID" value="AMIN003193-PA"/>
    <property type="gene ID" value="AMIN003193"/>
</dbReference>
<keyword evidence="2" id="KW-0325">Glycoprotein</keyword>
<accession>A0A182VYN8</accession>
<proteinExistence type="inferred from homology"/>
<dbReference type="STRING" id="112268.A0A182VYN8"/>
<protein>
    <recommendedName>
        <fullName evidence="6">Gamma-interferon-inducible lysosomal thiol reductase</fullName>
    </recommendedName>
</protein>
<keyword evidence="3" id="KW-0732">Signal</keyword>
<dbReference type="AlphaFoldDB" id="A0A182VYN8"/>
<dbReference type="PANTHER" id="PTHR13234:SF73">
    <property type="entry name" value="GILT-LIKE PROTEIN 2-RELATED"/>
    <property type="match status" value="1"/>
</dbReference>